<dbReference type="GO" id="GO:0009279">
    <property type="term" value="C:cell outer membrane"/>
    <property type="evidence" value="ECO:0007669"/>
    <property type="project" value="UniProtKB-SubCell"/>
</dbReference>
<accession>A0A451DC57</accession>
<comment type="function">
    <text evidence="4">Part of the outer membrane protein assembly complex, which is involved in assembly and insertion of beta-barrel proteins into the outer membrane.</text>
</comment>
<evidence type="ECO:0000256" key="4">
    <source>
        <dbReference type="HAMAP-Rule" id="MF_00923"/>
    </source>
</evidence>
<evidence type="ECO:0000313" key="8">
    <source>
        <dbReference type="Proteomes" id="UP000294418"/>
    </source>
</evidence>
<keyword evidence="4" id="KW-0449">Lipoprotein</keyword>
<dbReference type="AlphaFoldDB" id="A0A451DC57"/>
<comment type="subcellular location">
    <subcellularLocation>
        <location evidence="4">Cell outer membrane</location>
        <topology evidence="4">Lipid-anchor</topology>
    </subcellularLocation>
</comment>
<name>A0A451DC57_9GAMM</name>
<evidence type="ECO:0000259" key="6">
    <source>
        <dbReference type="Pfam" id="PF13360"/>
    </source>
</evidence>
<evidence type="ECO:0000256" key="1">
    <source>
        <dbReference type="ARBA" id="ARBA00022729"/>
    </source>
</evidence>
<dbReference type="InterPro" id="IPR011047">
    <property type="entry name" value="Quinoprotein_ADH-like_sf"/>
</dbReference>
<dbReference type="InterPro" id="IPR015943">
    <property type="entry name" value="WD40/YVTN_repeat-like_dom_sf"/>
</dbReference>
<dbReference type="InterPro" id="IPR018391">
    <property type="entry name" value="PQQ_b-propeller_rpt"/>
</dbReference>
<feature type="chain" id="PRO_5019599974" description="Outer membrane protein assembly factor BamB" evidence="5">
    <location>
        <begin position="24"/>
        <end position="397"/>
    </location>
</feature>
<proteinExistence type="inferred from homology"/>
<dbReference type="PROSITE" id="PS51257">
    <property type="entry name" value="PROKAR_LIPOPROTEIN"/>
    <property type="match status" value="1"/>
</dbReference>
<evidence type="ECO:0000313" key="7">
    <source>
        <dbReference type="EMBL" id="VFP83998.1"/>
    </source>
</evidence>
<evidence type="ECO:0000256" key="3">
    <source>
        <dbReference type="ARBA" id="ARBA00023237"/>
    </source>
</evidence>
<reference evidence="7 8" key="1">
    <citation type="submission" date="2019-02" db="EMBL/GenBank/DDBJ databases">
        <authorList>
            <person name="Manzano-Marin A."/>
            <person name="Manzano-Marin A."/>
        </authorList>
    </citation>
    <scope>NUCLEOTIDE SEQUENCE [LARGE SCALE GENOMIC DNA]</scope>
    <source>
        <strain evidence="7 8">ErCilaricifoliae</strain>
    </source>
</reference>
<dbReference type="InterPro" id="IPR002372">
    <property type="entry name" value="PQQ_rpt_dom"/>
</dbReference>
<feature type="domain" description="Pyrrolo-quinoline quinone repeat" evidence="6">
    <location>
        <begin position="112"/>
        <end position="321"/>
    </location>
</feature>
<feature type="domain" description="Pyrrolo-quinoline quinone repeat" evidence="6">
    <location>
        <begin position="47"/>
        <end position="99"/>
    </location>
</feature>
<dbReference type="PANTHER" id="PTHR34512">
    <property type="entry name" value="CELL SURFACE PROTEIN"/>
    <property type="match status" value="1"/>
</dbReference>
<evidence type="ECO:0000256" key="5">
    <source>
        <dbReference type="SAM" id="SignalP"/>
    </source>
</evidence>
<evidence type="ECO:0000256" key="2">
    <source>
        <dbReference type="ARBA" id="ARBA00023136"/>
    </source>
</evidence>
<protein>
    <recommendedName>
        <fullName evidence="4">Outer membrane protein assembly factor BamB</fullName>
    </recommendedName>
</protein>
<comment type="subunit">
    <text evidence="4">Part of the Bam complex, which is composed of the outer membrane protein BamA, and four lipoproteins BamB, BamC, BamD and BamE.</text>
</comment>
<dbReference type="Proteomes" id="UP000294418">
    <property type="component" value="Chromosome"/>
</dbReference>
<gene>
    <name evidence="4 7" type="primary">bamB</name>
    <name evidence="7" type="ORF">ERCILAFE3058_110</name>
</gene>
<sequence precursor="true">MVFHKILLTNLTLLTLLSGCSWISNTDHFNKKSMLSTIQNQLAPVKIWSKTVGDGEPHSDSTLQPVASNNTVYAADPSGIVTALNVIDGKEKWKINLAERAGLFSNKMPALLSGGLTIHDHALYLGTENAKVFALNIRDGSIIWQTNVMGEVLSCPVVSDNIVLVHTSNGMLQGLNQFNGVVTWSLNLDVSEFNLRGQSSPAISYGTAVIGGDNGNVSAVMSNQGKLIWQQSITKKRSTTTGVNRLSDIDTTPLVMNGIVYAIAYNGDLTALDLQSGRILWQRDIGSVHGMVLDIDRIFLVDKEDRLMAINIKNGTNIWRQSYLLHRHLTPPALYSNHVVVGDQKGYIYWINPDSGRVVFQKQIDPTGFATQPIITNNNFLLMIQSKSNQIHAIMNE</sequence>
<dbReference type="Gene3D" id="2.130.10.10">
    <property type="entry name" value="YVTN repeat-like/Quinoprotein amine dehydrogenase"/>
    <property type="match status" value="1"/>
</dbReference>
<keyword evidence="1 4" id="KW-0732">Signal</keyword>
<dbReference type="RefSeq" id="WP_157989556.1">
    <property type="nucleotide sequence ID" value="NZ_LR217720.1"/>
</dbReference>
<dbReference type="SUPFAM" id="SSF50998">
    <property type="entry name" value="Quinoprotein alcohol dehydrogenase-like"/>
    <property type="match status" value="1"/>
</dbReference>
<organism evidence="7 8">
    <name type="scientific">Candidatus Erwinia haradaeae</name>
    <dbReference type="NCBI Taxonomy" id="1922217"/>
    <lineage>
        <taxon>Bacteria</taxon>
        <taxon>Pseudomonadati</taxon>
        <taxon>Pseudomonadota</taxon>
        <taxon>Gammaproteobacteria</taxon>
        <taxon>Enterobacterales</taxon>
        <taxon>Erwiniaceae</taxon>
        <taxon>Erwinia</taxon>
    </lineage>
</organism>
<feature type="signal peptide" evidence="5">
    <location>
        <begin position="1"/>
        <end position="23"/>
    </location>
</feature>
<keyword evidence="2 4" id="KW-0472">Membrane</keyword>
<dbReference type="EMBL" id="LR217720">
    <property type="protein sequence ID" value="VFP83998.1"/>
    <property type="molecule type" value="Genomic_DNA"/>
</dbReference>
<dbReference type="HAMAP" id="MF_00923">
    <property type="entry name" value="OM_assembly_BamB"/>
    <property type="match status" value="1"/>
</dbReference>
<dbReference type="GO" id="GO:0051205">
    <property type="term" value="P:protein insertion into membrane"/>
    <property type="evidence" value="ECO:0007669"/>
    <property type="project" value="UniProtKB-UniRule"/>
</dbReference>
<dbReference type="PANTHER" id="PTHR34512:SF30">
    <property type="entry name" value="OUTER MEMBRANE PROTEIN ASSEMBLY FACTOR BAMB"/>
    <property type="match status" value="1"/>
</dbReference>
<dbReference type="NCBIfam" id="TIGR03300">
    <property type="entry name" value="assembly_YfgL"/>
    <property type="match status" value="1"/>
</dbReference>
<dbReference type="SMART" id="SM00564">
    <property type="entry name" value="PQQ"/>
    <property type="match status" value="7"/>
</dbReference>
<keyword evidence="4" id="KW-0564">Palmitate</keyword>
<dbReference type="OrthoDB" id="5173551at2"/>
<keyword evidence="3 4" id="KW-0998">Cell outer membrane</keyword>
<dbReference type="InterPro" id="IPR017687">
    <property type="entry name" value="BamB"/>
</dbReference>
<dbReference type="NCBIfam" id="NF008351">
    <property type="entry name" value="PRK11138.1"/>
    <property type="match status" value="1"/>
</dbReference>
<dbReference type="Pfam" id="PF13360">
    <property type="entry name" value="PQQ_2"/>
    <property type="match status" value="2"/>
</dbReference>
<comment type="similarity">
    <text evidence="4">Belongs to the BamB family.</text>
</comment>
<dbReference type="GO" id="GO:0043165">
    <property type="term" value="P:Gram-negative-bacterium-type cell outer membrane assembly"/>
    <property type="evidence" value="ECO:0007669"/>
    <property type="project" value="UniProtKB-UniRule"/>
</dbReference>